<feature type="transmembrane region" description="Helical" evidence="5">
    <location>
        <begin position="6"/>
        <end position="21"/>
    </location>
</feature>
<name>A0A0W8FZB9_9ZZZZ</name>
<dbReference type="EMBL" id="LNQE01000501">
    <property type="protein sequence ID" value="KUG26244.1"/>
    <property type="molecule type" value="Genomic_DNA"/>
</dbReference>
<evidence type="ECO:0000256" key="4">
    <source>
        <dbReference type="ARBA" id="ARBA00023136"/>
    </source>
</evidence>
<feature type="transmembrane region" description="Helical" evidence="5">
    <location>
        <begin position="28"/>
        <end position="45"/>
    </location>
</feature>
<dbReference type="PANTHER" id="PTHR37306:SF1">
    <property type="entry name" value="COLICIN V PRODUCTION PROTEIN"/>
    <property type="match status" value="1"/>
</dbReference>
<dbReference type="InterPro" id="IPR003825">
    <property type="entry name" value="Colicin-V_CvpA"/>
</dbReference>
<evidence type="ECO:0000256" key="1">
    <source>
        <dbReference type="ARBA" id="ARBA00004141"/>
    </source>
</evidence>
<organism evidence="6">
    <name type="scientific">hydrocarbon metagenome</name>
    <dbReference type="NCBI Taxonomy" id="938273"/>
    <lineage>
        <taxon>unclassified sequences</taxon>
        <taxon>metagenomes</taxon>
        <taxon>ecological metagenomes</taxon>
    </lineage>
</organism>
<evidence type="ECO:0000313" key="6">
    <source>
        <dbReference type="EMBL" id="KUG26244.1"/>
    </source>
</evidence>
<protein>
    <recommendedName>
        <fullName evidence="7">Colicin v production protein</fullName>
    </recommendedName>
</protein>
<evidence type="ECO:0008006" key="7">
    <source>
        <dbReference type="Google" id="ProtNLM"/>
    </source>
</evidence>
<comment type="subcellular location">
    <subcellularLocation>
        <location evidence="1">Membrane</location>
        <topology evidence="1">Multi-pass membrane protein</topology>
    </subcellularLocation>
</comment>
<dbReference type="AlphaFoldDB" id="A0A0W8FZB9"/>
<feature type="transmembrane region" description="Helical" evidence="5">
    <location>
        <begin position="98"/>
        <end position="123"/>
    </location>
</feature>
<keyword evidence="2 5" id="KW-0812">Transmembrane</keyword>
<dbReference type="GO" id="GO:0009403">
    <property type="term" value="P:toxin biosynthetic process"/>
    <property type="evidence" value="ECO:0007669"/>
    <property type="project" value="InterPro"/>
</dbReference>
<dbReference type="PANTHER" id="PTHR37306">
    <property type="entry name" value="COLICIN V PRODUCTION PROTEIN"/>
    <property type="match status" value="1"/>
</dbReference>
<reference evidence="6" key="1">
    <citation type="journal article" date="2015" name="Proc. Natl. Acad. Sci. U.S.A.">
        <title>Networks of energetic and metabolic interactions define dynamics in microbial communities.</title>
        <authorList>
            <person name="Embree M."/>
            <person name="Liu J.K."/>
            <person name="Al-Bassam M.M."/>
            <person name="Zengler K."/>
        </authorList>
    </citation>
    <scope>NUCLEOTIDE SEQUENCE</scope>
</reference>
<dbReference type="Pfam" id="PF02674">
    <property type="entry name" value="Colicin_V"/>
    <property type="match status" value="1"/>
</dbReference>
<evidence type="ECO:0000256" key="2">
    <source>
        <dbReference type="ARBA" id="ARBA00022692"/>
    </source>
</evidence>
<evidence type="ECO:0000256" key="3">
    <source>
        <dbReference type="ARBA" id="ARBA00022989"/>
    </source>
</evidence>
<comment type="caution">
    <text evidence="6">The sequence shown here is derived from an EMBL/GenBank/DDBJ whole genome shotgun (WGS) entry which is preliminary data.</text>
</comment>
<feature type="transmembrane region" description="Helical" evidence="5">
    <location>
        <begin position="65"/>
        <end position="86"/>
    </location>
</feature>
<sequence length="187" mass="21094">MNYVDYTIIFLILIGFILGYKDGFIRKVIGVIGLVVGIVLAFQYSVVVGKFLSPIFDNEENLAEIIAGILIFLLVIFISSVIKRIIHPADKVNKFLNQLLGGFSGAVQMLFFISGFLLLLNLFKYPAEITREESLLFNTVYNVIPTTVDFIIGENSKASDFIRDFIEKKDSINLEEIEIDSTIIRDL</sequence>
<proteinExistence type="predicted"/>
<dbReference type="GO" id="GO:0016020">
    <property type="term" value="C:membrane"/>
    <property type="evidence" value="ECO:0007669"/>
    <property type="project" value="UniProtKB-SubCell"/>
</dbReference>
<keyword evidence="4 5" id="KW-0472">Membrane</keyword>
<evidence type="ECO:0000256" key="5">
    <source>
        <dbReference type="SAM" id="Phobius"/>
    </source>
</evidence>
<accession>A0A0W8FZB9</accession>
<gene>
    <name evidence="6" type="ORF">ASZ90_003919</name>
</gene>
<keyword evidence="3 5" id="KW-1133">Transmembrane helix</keyword>